<dbReference type="PROSITE" id="PS51257">
    <property type="entry name" value="PROKAR_LIPOPROTEIN"/>
    <property type="match status" value="1"/>
</dbReference>
<reference evidence="1 2" key="1">
    <citation type="submission" date="2013-12" db="EMBL/GenBank/DDBJ databases">
        <title>Comparative genomics of relapsing fever spirochetes.</title>
        <authorList>
            <person name="Schwan T.G."/>
            <person name="Raffel S.J."/>
            <person name="Porcella S.F."/>
        </authorList>
    </citation>
    <scope>NUCLEOTIDE SEQUENCE [LARGE SCALE GENOMIC DNA]</scope>
    <source>
        <strain evidence="1 2">CR2A</strain>
    </source>
</reference>
<organism evidence="1 2">
    <name type="scientific">Borrelia duttonii CR2A</name>
    <dbReference type="NCBI Taxonomy" id="1432657"/>
    <lineage>
        <taxon>Bacteria</taxon>
        <taxon>Pseudomonadati</taxon>
        <taxon>Spirochaetota</taxon>
        <taxon>Spirochaetia</taxon>
        <taxon>Spirochaetales</taxon>
        <taxon>Borreliaceae</taxon>
        <taxon>Borrelia</taxon>
    </lineage>
</organism>
<name>W6TEQ9_9SPIR</name>
<evidence type="ECO:0000313" key="2">
    <source>
        <dbReference type="Proteomes" id="UP000019148"/>
    </source>
</evidence>
<dbReference type="AlphaFoldDB" id="W6TEQ9"/>
<sequence length="36" mass="4031">MRGGKMRVRRVIILMVMMIVMGCNSGGKGSRESIFE</sequence>
<evidence type="ECO:0000313" key="1">
    <source>
        <dbReference type="EMBL" id="ETZ17057.1"/>
    </source>
</evidence>
<protein>
    <submittedName>
        <fullName evidence="1">Variable outer membrane protein</fullName>
    </submittedName>
</protein>
<dbReference type="Proteomes" id="UP000019148">
    <property type="component" value="Unassembled WGS sequence"/>
</dbReference>
<accession>W6TEQ9</accession>
<gene>
    <name evidence="1" type="ORF">BDCR2A_02027</name>
</gene>
<dbReference type="EMBL" id="AZIT01000120">
    <property type="protein sequence ID" value="ETZ17057.1"/>
    <property type="molecule type" value="Genomic_DNA"/>
</dbReference>
<proteinExistence type="predicted"/>
<comment type="caution">
    <text evidence="1">The sequence shown here is derived from an EMBL/GenBank/DDBJ whole genome shotgun (WGS) entry which is preliminary data.</text>
</comment>